<reference evidence="4" key="1">
    <citation type="submission" date="2022-12" db="EMBL/GenBank/DDBJ databases">
        <title>Genome assemblies of Blomia tropicalis.</title>
        <authorList>
            <person name="Cui Y."/>
        </authorList>
    </citation>
    <scope>NUCLEOTIDE SEQUENCE</scope>
    <source>
        <tissue evidence="4">Adult mites</tissue>
    </source>
</reference>
<keyword evidence="5" id="KW-1185">Reference proteome</keyword>
<dbReference type="SUPFAM" id="SSF55469">
    <property type="entry name" value="FMN-dependent nitroreductase-like"/>
    <property type="match status" value="1"/>
</dbReference>
<dbReference type="CDD" id="cd02138">
    <property type="entry name" value="TdsD-like"/>
    <property type="match status" value="1"/>
</dbReference>
<name>A0A9Q0M887_BLOTA</name>
<dbReference type="InterPro" id="IPR000415">
    <property type="entry name" value="Nitroreductase-like"/>
</dbReference>
<evidence type="ECO:0000256" key="2">
    <source>
        <dbReference type="ARBA" id="ARBA00023002"/>
    </source>
</evidence>
<comment type="similarity">
    <text evidence="1">Belongs to the nitroreductase family.</text>
</comment>
<comment type="caution">
    <text evidence="4">The sequence shown here is derived from an EMBL/GenBank/DDBJ whole genome shotgun (WGS) entry which is preliminary data.</text>
</comment>
<proteinExistence type="inferred from homology"/>
<sequence length="467" mass="52786">METIYTYDEEGIKNRSSSNKIHPILLGRRSLRAMNGTSISDETLQILFEAARWAPSHYNTQNWRFVYAKRDSIYWEPFVDALWDGNRNWAKDAAVLVVVISKRSYIYNGNLIPLPSHSFEAGSAWFAMALEGTARGLVMHAMGGYDEQKIREIIELDMNNRLKTGTNCTESSDCGESTVCGKVSGSNNCVCKSGFKAASNSVDCKQISCINKAECQIYDANLICINSGCKCESSWIVAKNTQQCSLRPSLIGNICEEEDQCGANAFCDLEDNKENNESGRCKCKVGFEVDEKNFNCNQYNCANNDEYSCQQRWGKNMKCVDKKCDCNTLKGYMIDQHKQQCIQRAKFLSESCKKNIECGKNSYCYQGNCECRFGTVINENYMDCDQFYCKHDGECHQFDTNSMCVPDYKKQISTCQCRTPYYKWDPSKRECISTSSPSSASGRVNENIIHILLASIVAISCHLLIKL</sequence>
<evidence type="ECO:0000256" key="1">
    <source>
        <dbReference type="ARBA" id="ARBA00007118"/>
    </source>
</evidence>
<dbReference type="PROSITE" id="PS01186">
    <property type="entry name" value="EGF_2"/>
    <property type="match status" value="1"/>
</dbReference>
<dbReference type="InterPro" id="IPR029479">
    <property type="entry name" value="Nitroreductase"/>
</dbReference>
<dbReference type="PANTHER" id="PTHR43673:SF10">
    <property type="entry name" value="NADH DEHYDROGENASE_NAD(P)H NITROREDUCTASE XCC3605-RELATED"/>
    <property type="match status" value="1"/>
</dbReference>
<keyword evidence="2" id="KW-0560">Oxidoreductase</keyword>
<dbReference type="Gene3D" id="3.40.109.10">
    <property type="entry name" value="NADH Oxidase"/>
    <property type="match status" value="1"/>
</dbReference>
<evidence type="ECO:0000313" key="5">
    <source>
        <dbReference type="Proteomes" id="UP001142055"/>
    </source>
</evidence>
<gene>
    <name evidence="4" type="ORF">RDWZM_005649</name>
</gene>
<organism evidence="4 5">
    <name type="scientific">Blomia tropicalis</name>
    <name type="common">Mite</name>
    <dbReference type="NCBI Taxonomy" id="40697"/>
    <lineage>
        <taxon>Eukaryota</taxon>
        <taxon>Metazoa</taxon>
        <taxon>Ecdysozoa</taxon>
        <taxon>Arthropoda</taxon>
        <taxon>Chelicerata</taxon>
        <taxon>Arachnida</taxon>
        <taxon>Acari</taxon>
        <taxon>Acariformes</taxon>
        <taxon>Sarcoptiformes</taxon>
        <taxon>Astigmata</taxon>
        <taxon>Glycyphagoidea</taxon>
        <taxon>Echimyopodidae</taxon>
        <taxon>Blomia</taxon>
    </lineage>
</organism>
<dbReference type="Pfam" id="PF00881">
    <property type="entry name" value="Nitroreductase"/>
    <property type="match status" value="1"/>
</dbReference>
<protein>
    <recommendedName>
        <fullName evidence="3">EGF-like domain-containing protein</fullName>
    </recommendedName>
</protein>
<evidence type="ECO:0000259" key="3">
    <source>
        <dbReference type="PROSITE" id="PS01186"/>
    </source>
</evidence>
<dbReference type="GO" id="GO:0140616">
    <property type="term" value="F:iodotyrosine deiodinase activity"/>
    <property type="evidence" value="ECO:0007669"/>
    <property type="project" value="UniProtKB-ARBA"/>
</dbReference>
<dbReference type="EMBL" id="JAPWDV010000002">
    <property type="protein sequence ID" value="KAJ6219837.1"/>
    <property type="molecule type" value="Genomic_DNA"/>
</dbReference>
<dbReference type="PANTHER" id="PTHR43673">
    <property type="entry name" value="NAD(P)H NITROREDUCTASE YDGI-RELATED"/>
    <property type="match status" value="1"/>
</dbReference>
<accession>A0A9Q0M887</accession>
<dbReference type="Proteomes" id="UP001142055">
    <property type="component" value="Chromosome 2"/>
</dbReference>
<dbReference type="AlphaFoldDB" id="A0A9Q0M887"/>
<dbReference type="InterPro" id="IPR000742">
    <property type="entry name" value="EGF"/>
</dbReference>
<evidence type="ECO:0000313" key="4">
    <source>
        <dbReference type="EMBL" id="KAJ6219837.1"/>
    </source>
</evidence>
<feature type="domain" description="EGF-like" evidence="3">
    <location>
        <begin position="281"/>
        <end position="296"/>
    </location>
</feature>